<dbReference type="Proteomes" id="UP000281564">
    <property type="component" value="Unassembled WGS sequence"/>
</dbReference>
<gene>
    <name evidence="2" type="ORF">DP106_11775</name>
</gene>
<evidence type="ECO:0000313" key="2">
    <source>
        <dbReference type="EMBL" id="RJX48552.1"/>
    </source>
</evidence>
<dbReference type="AlphaFoldDB" id="A0A3A6PYC1"/>
<dbReference type="Pfam" id="PF26403">
    <property type="entry name" value="DUF8101"/>
    <property type="match status" value="1"/>
</dbReference>
<dbReference type="EMBL" id="QMDW01000019">
    <property type="protein sequence ID" value="RJX48552.1"/>
    <property type="molecule type" value="Genomic_DNA"/>
</dbReference>
<protein>
    <recommendedName>
        <fullName evidence="1">DUF8101 domain-containing protein</fullName>
    </recommendedName>
</protein>
<proteinExistence type="predicted"/>
<organism evidence="2 3">
    <name type="scientific">Halonotius pteroides</name>
    <dbReference type="NCBI Taxonomy" id="268735"/>
    <lineage>
        <taxon>Archaea</taxon>
        <taxon>Methanobacteriati</taxon>
        <taxon>Methanobacteriota</taxon>
        <taxon>Stenosarchaea group</taxon>
        <taxon>Halobacteria</taxon>
        <taxon>Halobacteriales</taxon>
        <taxon>Haloferacaceae</taxon>
        <taxon>Halonotius</taxon>
    </lineage>
</organism>
<dbReference type="InterPro" id="IPR058414">
    <property type="entry name" value="DUF8101"/>
</dbReference>
<sequence length="89" mass="9633">MVMTDEMPADVRSTLGQLLAEARNYATTGDSDTAASLLESTHTVATNKLPEGTRRDRLRHGCLSACEALPDGALATAYIVAMERRLPER</sequence>
<dbReference type="OrthoDB" id="302571at2157"/>
<keyword evidence="3" id="KW-1185">Reference proteome</keyword>
<name>A0A3A6PYC1_9EURY</name>
<evidence type="ECO:0000313" key="3">
    <source>
        <dbReference type="Proteomes" id="UP000281564"/>
    </source>
</evidence>
<comment type="caution">
    <text evidence="2">The sequence shown here is derived from an EMBL/GenBank/DDBJ whole genome shotgun (WGS) entry which is preliminary data.</text>
</comment>
<reference evidence="2 3" key="1">
    <citation type="submission" date="2018-06" db="EMBL/GenBank/DDBJ databases">
        <title>Halonotius sp. F13-13 a new haloarchaeeon isolated from a solar saltern from Isla Cristina, Huelva, Spain.</title>
        <authorList>
            <person name="Duran-Viseras A."/>
            <person name="Sanchez-Porro C."/>
            <person name="Ventosa A."/>
        </authorList>
    </citation>
    <scope>NUCLEOTIDE SEQUENCE [LARGE SCALE GENOMIC DNA]</scope>
    <source>
        <strain evidence="2 3">CECT 7525</strain>
    </source>
</reference>
<accession>A0A3A6PYC1</accession>
<feature type="domain" description="DUF8101" evidence="1">
    <location>
        <begin position="3"/>
        <end position="88"/>
    </location>
</feature>
<evidence type="ECO:0000259" key="1">
    <source>
        <dbReference type="Pfam" id="PF26403"/>
    </source>
</evidence>